<name>A0ABD6CRL6_9EURY</name>
<dbReference type="AlphaFoldDB" id="A0ABD6CRL6"/>
<evidence type="ECO:0000313" key="1">
    <source>
        <dbReference type="EMBL" id="MFD1600828.1"/>
    </source>
</evidence>
<protein>
    <submittedName>
        <fullName evidence="1">Uncharacterized protein</fullName>
    </submittedName>
</protein>
<reference evidence="1 2" key="1">
    <citation type="journal article" date="2019" name="Int. J. Syst. Evol. Microbiol.">
        <title>The Global Catalogue of Microorganisms (GCM) 10K type strain sequencing project: providing services to taxonomists for standard genome sequencing and annotation.</title>
        <authorList>
            <consortium name="The Broad Institute Genomics Platform"/>
            <consortium name="The Broad Institute Genome Sequencing Center for Infectious Disease"/>
            <person name="Wu L."/>
            <person name="Ma J."/>
        </authorList>
    </citation>
    <scope>NUCLEOTIDE SEQUENCE [LARGE SCALE GENOMIC DNA]</scope>
    <source>
        <strain evidence="1 2">CGMCC 1.12121</strain>
    </source>
</reference>
<organism evidence="1 2">
    <name type="scientific">Halobellus rarus</name>
    <dbReference type="NCBI Taxonomy" id="1126237"/>
    <lineage>
        <taxon>Archaea</taxon>
        <taxon>Methanobacteriati</taxon>
        <taxon>Methanobacteriota</taxon>
        <taxon>Stenosarchaea group</taxon>
        <taxon>Halobacteria</taxon>
        <taxon>Halobacteriales</taxon>
        <taxon>Haloferacaceae</taxon>
        <taxon>Halobellus</taxon>
    </lineage>
</organism>
<dbReference type="EMBL" id="JBHUDK010000018">
    <property type="protein sequence ID" value="MFD1600828.1"/>
    <property type="molecule type" value="Genomic_DNA"/>
</dbReference>
<dbReference type="Gene3D" id="3.30.590.20">
    <property type="match status" value="1"/>
</dbReference>
<dbReference type="RefSeq" id="WP_256422935.1">
    <property type="nucleotide sequence ID" value="NZ_JANHDI010000016.1"/>
</dbReference>
<gene>
    <name evidence="1" type="ORF">ACFSBX_17995</name>
</gene>
<keyword evidence="2" id="KW-1185">Reference proteome</keyword>
<evidence type="ECO:0000313" key="2">
    <source>
        <dbReference type="Proteomes" id="UP001597085"/>
    </source>
</evidence>
<comment type="caution">
    <text evidence="1">The sequence shown here is derived from an EMBL/GenBank/DDBJ whole genome shotgun (WGS) entry which is preliminary data.</text>
</comment>
<dbReference type="Proteomes" id="UP001597085">
    <property type="component" value="Unassembled WGS sequence"/>
</dbReference>
<sequence>MKTAPHTSECDLRRDLRSTLRTGIRAAETVGKRLVSLGTPLTASDAAANCERGRTFETVYGSGGQSAKNCAGTHIHFERARNVIGPRIERLDRRTEQ</sequence>
<proteinExistence type="predicted"/>
<accession>A0ABD6CRL6</accession>